<sequence length="129" mass="13790">MTNPWMIMLLGIITVFVVLFLIILFLLGFPGFFGALKRREHGKPAPLPQIIEVTKKTVLAADGSASQTAGEFSAQEEETLVAVLTAAVAAASSSEIGSFAITQVRQAQAESSGGFNTPVWGRVERLARK</sequence>
<keyword evidence="3 6" id="KW-0812">Transmembrane</keyword>
<evidence type="ECO:0000256" key="1">
    <source>
        <dbReference type="ARBA" id="ARBA00004236"/>
    </source>
</evidence>
<dbReference type="GO" id="GO:0015081">
    <property type="term" value="F:sodium ion transmembrane transporter activity"/>
    <property type="evidence" value="ECO:0007669"/>
    <property type="project" value="InterPro"/>
</dbReference>
<evidence type="ECO:0000313" key="7">
    <source>
        <dbReference type="EMBL" id="SLM19261.1"/>
    </source>
</evidence>
<proteinExistence type="predicted"/>
<comment type="subcellular location">
    <subcellularLocation>
        <location evidence="1">Cell membrane</location>
    </subcellularLocation>
</comment>
<protein>
    <submittedName>
        <fullName evidence="7">Uncharacterized protein</fullName>
    </submittedName>
</protein>
<evidence type="ECO:0000256" key="3">
    <source>
        <dbReference type="ARBA" id="ARBA00022692"/>
    </source>
</evidence>
<name>A0A3P3XSI2_9SPIR</name>
<evidence type="ECO:0000256" key="5">
    <source>
        <dbReference type="ARBA" id="ARBA00023136"/>
    </source>
</evidence>
<dbReference type="GO" id="GO:0005886">
    <property type="term" value="C:plasma membrane"/>
    <property type="evidence" value="ECO:0007669"/>
    <property type="project" value="UniProtKB-SubCell"/>
</dbReference>
<evidence type="ECO:0000256" key="2">
    <source>
        <dbReference type="ARBA" id="ARBA00022475"/>
    </source>
</evidence>
<keyword evidence="4 6" id="KW-1133">Transmembrane helix</keyword>
<keyword evidence="5 6" id="KW-0472">Membrane</keyword>
<dbReference type="Pfam" id="PF04277">
    <property type="entry name" value="OAD_gamma"/>
    <property type="match status" value="1"/>
</dbReference>
<feature type="transmembrane region" description="Helical" evidence="6">
    <location>
        <begin position="6"/>
        <end position="29"/>
    </location>
</feature>
<dbReference type="GO" id="GO:0036376">
    <property type="term" value="P:sodium ion export across plasma membrane"/>
    <property type="evidence" value="ECO:0007669"/>
    <property type="project" value="InterPro"/>
</dbReference>
<dbReference type="EMBL" id="FWDO01000005">
    <property type="protein sequence ID" value="SLM19261.1"/>
    <property type="molecule type" value="Genomic_DNA"/>
</dbReference>
<accession>A0A3P3XSI2</accession>
<evidence type="ECO:0000256" key="4">
    <source>
        <dbReference type="ARBA" id="ARBA00022989"/>
    </source>
</evidence>
<dbReference type="InterPro" id="IPR005899">
    <property type="entry name" value="Na_pump_deCOase"/>
</dbReference>
<keyword evidence="2" id="KW-1003">Cell membrane</keyword>
<dbReference type="AlphaFoldDB" id="A0A3P3XSI2"/>
<organism evidence="7">
    <name type="scientific">uncultured spirochete</name>
    <dbReference type="NCBI Taxonomy" id="156406"/>
    <lineage>
        <taxon>Bacteria</taxon>
        <taxon>Pseudomonadati</taxon>
        <taxon>Spirochaetota</taxon>
        <taxon>Spirochaetia</taxon>
        <taxon>Spirochaetales</taxon>
        <taxon>environmental samples</taxon>
    </lineage>
</organism>
<reference evidence="7" key="1">
    <citation type="submission" date="2017-02" db="EMBL/GenBank/DDBJ databases">
        <authorList>
            <person name="Regsiter A."/>
            <person name="William W."/>
        </authorList>
    </citation>
    <scope>NUCLEOTIDE SEQUENCE</scope>
    <source>
        <strain evidence="7">BdmA 4</strain>
    </source>
</reference>
<evidence type="ECO:0000256" key="6">
    <source>
        <dbReference type="SAM" id="Phobius"/>
    </source>
</evidence>
<gene>
    <name evidence="7" type="ORF">SPIRO4BDMA_50776</name>
</gene>